<dbReference type="EMBL" id="JAWXYG010000002">
    <property type="protein sequence ID" value="KAK4280911.1"/>
    <property type="molecule type" value="Genomic_DNA"/>
</dbReference>
<dbReference type="GO" id="GO:0003700">
    <property type="term" value="F:DNA-binding transcription factor activity"/>
    <property type="evidence" value="ECO:0007669"/>
    <property type="project" value="InterPro"/>
</dbReference>
<dbReference type="PANTHER" id="PTHR33388:SF18">
    <property type="entry name" value="PROTEIN SPEAR1"/>
    <property type="match status" value="1"/>
</dbReference>
<dbReference type="AlphaFoldDB" id="A0AAE1TDR6"/>
<reference evidence="5" key="1">
    <citation type="submission" date="2023-10" db="EMBL/GenBank/DDBJ databases">
        <title>Chromosome-level genome of the transformable northern wattle, Acacia crassicarpa.</title>
        <authorList>
            <person name="Massaro I."/>
            <person name="Sinha N.R."/>
            <person name="Poethig S."/>
            <person name="Leichty A.R."/>
        </authorList>
    </citation>
    <scope>NUCLEOTIDE SEQUENCE</scope>
    <source>
        <strain evidence="5">Acra3RX</strain>
        <tissue evidence="5">Leaf</tissue>
    </source>
</reference>
<evidence type="ECO:0000256" key="2">
    <source>
        <dbReference type="ARBA" id="ARBA00023015"/>
    </source>
</evidence>
<evidence type="ECO:0000256" key="4">
    <source>
        <dbReference type="SAM" id="MobiDB-lite"/>
    </source>
</evidence>
<keyword evidence="2" id="KW-0805">Transcription regulation</keyword>
<evidence type="ECO:0000313" key="5">
    <source>
        <dbReference type="EMBL" id="KAK4280911.1"/>
    </source>
</evidence>
<keyword evidence="6" id="KW-1185">Reference proteome</keyword>
<dbReference type="Proteomes" id="UP001293593">
    <property type="component" value="Unassembled WGS sequence"/>
</dbReference>
<comment type="caution">
    <text evidence="5">The sequence shown here is derived from an EMBL/GenBank/DDBJ whole genome shotgun (WGS) entry which is preliminary data.</text>
</comment>
<feature type="compositionally biased region" description="Polar residues" evidence="4">
    <location>
        <begin position="76"/>
        <end position="86"/>
    </location>
</feature>
<organism evidence="5 6">
    <name type="scientific">Acacia crassicarpa</name>
    <name type="common">northern wattle</name>
    <dbReference type="NCBI Taxonomy" id="499986"/>
    <lineage>
        <taxon>Eukaryota</taxon>
        <taxon>Viridiplantae</taxon>
        <taxon>Streptophyta</taxon>
        <taxon>Embryophyta</taxon>
        <taxon>Tracheophyta</taxon>
        <taxon>Spermatophyta</taxon>
        <taxon>Magnoliopsida</taxon>
        <taxon>eudicotyledons</taxon>
        <taxon>Gunneridae</taxon>
        <taxon>Pentapetalae</taxon>
        <taxon>rosids</taxon>
        <taxon>fabids</taxon>
        <taxon>Fabales</taxon>
        <taxon>Fabaceae</taxon>
        <taxon>Caesalpinioideae</taxon>
        <taxon>mimosoid clade</taxon>
        <taxon>Acacieae</taxon>
        <taxon>Acacia</taxon>
    </lineage>
</organism>
<evidence type="ECO:0000313" key="6">
    <source>
        <dbReference type="Proteomes" id="UP001293593"/>
    </source>
</evidence>
<sequence length="203" mass="22285">MGSGYYGELNLGSSERASGSSASSSSSSRKGKKNSSEKPKQPQRGLGVAQLEKIRLHGQIDSTGYPLHHQLPNYPPSNFTNQQDPRAQSGYSSIPSSSFSYSPSSSSYSPSYSFHPNIVQMGLPEYERTNIRYASSQPPNTAARWDNSNSELHTQSSAHQPNVTRPFLNLYDHAHHIDSQQDGSQNSESGDPQEPDLELRLSL</sequence>
<gene>
    <name evidence="5" type="ORF">QN277_012466</name>
</gene>
<dbReference type="PANTHER" id="PTHR33388">
    <property type="entry name" value="OS01G0212500 PROTEIN"/>
    <property type="match status" value="1"/>
</dbReference>
<accession>A0AAE1TDR6</accession>
<feature type="region of interest" description="Disordered" evidence="4">
    <location>
        <begin position="137"/>
        <end position="203"/>
    </location>
</feature>
<feature type="compositionally biased region" description="Low complexity" evidence="4">
    <location>
        <begin position="13"/>
        <end position="28"/>
    </location>
</feature>
<dbReference type="InterPro" id="IPR040356">
    <property type="entry name" value="SPEAR"/>
</dbReference>
<proteinExistence type="predicted"/>
<keyword evidence="3" id="KW-0804">Transcription</keyword>
<keyword evidence="1" id="KW-0678">Repressor</keyword>
<evidence type="ECO:0000256" key="3">
    <source>
        <dbReference type="ARBA" id="ARBA00023163"/>
    </source>
</evidence>
<feature type="compositionally biased region" description="Low complexity" evidence="4">
    <location>
        <begin position="89"/>
        <end position="111"/>
    </location>
</feature>
<feature type="compositionally biased region" description="Polar residues" evidence="4">
    <location>
        <begin position="137"/>
        <end position="163"/>
    </location>
</feature>
<protein>
    <submittedName>
        <fullName evidence="5">Uncharacterized protein</fullName>
    </submittedName>
</protein>
<feature type="compositionally biased region" description="Polar residues" evidence="4">
    <location>
        <begin position="180"/>
        <end position="190"/>
    </location>
</feature>
<name>A0AAE1TDR6_9FABA</name>
<feature type="region of interest" description="Disordered" evidence="4">
    <location>
        <begin position="1"/>
        <end position="111"/>
    </location>
</feature>
<evidence type="ECO:0000256" key="1">
    <source>
        <dbReference type="ARBA" id="ARBA00022491"/>
    </source>
</evidence>